<dbReference type="HOGENOM" id="CLU_008023_0_2_10"/>
<dbReference type="SUPFAM" id="SSF51717">
    <property type="entry name" value="Dihydropteroate synthetase-like"/>
    <property type="match status" value="1"/>
</dbReference>
<protein>
    <recommendedName>
        <fullName evidence="4">dihydropteroate synthase</fullName>
        <ecNumber evidence="4">2.5.1.15</ecNumber>
    </recommendedName>
</protein>
<dbReference type="GO" id="GO:0046872">
    <property type="term" value="F:metal ion binding"/>
    <property type="evidence" value="ECO:0007669"/>
    <property type="project" value="UniProtKB-KW"/>
</dbReference>
<sequence>MLMYTLNCRGKLLSLQKPVVMGILNITEDSFYAGSRHQINNTLLHTAEAMLRSGAAILDVGGQSTRPGSKKLTAAEEAAAVIPAITAICQAFPDAVISVDTFYASVAKEAVAAGAAMVNDISAGTLDATMFATVAALQVPYVLMHMQGNPQTMQQEPEYKDVVTEVLDFLLKKIALLQQAGVNDILVDPGFGFGKTTVHNFTLLKNLHVFSLLRRPVLLGVSRKGSIYRTLGITAEEALNGTTVLHTMGVLNGANLLRVHDVREAVEVIKLCEHY</sequence>
<dbReference type="PROSITE" id="PS00793">
    <property type="entry name" value="DHPS_2"/>
    <property type="match status" value="1"/>
</dbReference>
<dbReference type="AlphaFoldDB" id="W0EV62"/>
<evidence type="ECO:0000256" key="7">
    <source>
        <dbReference type="ARBA" id="ARBA00022842"/>
    </source>
</evidence>
<gene>
    <name evidence="10" type="ORF">NIASO_04660</name>
</gene>
<accession>W0EV62</accession>
<dbReference type="Proteomes" id="UP000003586">
    <property type="component" value="Chromosome"/>
</dbReference>
<dbReference type="GO" id="GO:0046654">
    <property type="term" value="P:tetrahydrofolate biosynthetic process"/>
    <property type="evidence" value="ECO:0007669"/>
    <property type="project" value="TreeGrafter"/>
</dbReference>
<evidence type="ECO:0000259" key="9">
    <source>
        <dbReference type="PROSITE" id="PS50972"/>
    </source>
</evidence>
<dbReference type="CDD" id="cd00739">
    <property type="entry name" value="DHPS"/>
    <property type="match status" value="1"/>
</dbReference>
<dbReference type="Gene3D" id="3.20.20.20">
    <property type="entry name" value="Dihydropteroate synthase-like"/>
    <property type="match status" value="1"/>
</dbReference>
<dbReference type="PANTHER" id="PTHR20941">
    <property type="entry name" value="FOLATE SYNTHESIS PROTEINS"/>
    <property type="match status" value="1"/>
</dbReference>
<comment type="cofactor">
    <cofactor evidence="2">
        <name>Mg(2+)</name>
        <dbReference type="ChEBI" id="CHEBI:18420"/>
    </cofactor>
</comment>
<dbReference type="NCBIfam" id="TIGR01496">
    <property type="entry name" value="DHPS"/>
    <property type="match status" value="1"/>
</dbReference>
<evidence type="ECO:0000313" key="11">
    <source>
        <dbReference type="Proteomes" id="UP000003586"/>
    </source>
</evidence>
<dbReference type="PROSITE" id="PS50972">
    <property type="entry name" value="PTERIN_BINDING"/>
    <property type="match status" value="1"/>
</dbReference>
<dbReference type="GO" id="GO:0046656">
    <property type="term" value="P:folic acid biosynthetic process"/>
    <property type="evidence" value="ECO:0007669"/>
    <property type="project" value="UniProtKB-KW"/>
</dbReference>
<comment type="catalytic activity">
    <reaction evidence="1">
        <text>(7,8-dihydropterin-6-yl)methyl diphosphate + 4-aminobenzoate = 7,8-dihydropteroate + diphosphate</text>
        <dbReference type="Rhea" id="RHEA:19949"/>
        <dbReference type="ChEBI" id="CHEBI:17836"/>
        <dbReference type="ChEBI" id="CHEBI:17839"/>
        <dbReference type="ChEBI" id="CHEBI:33019"/>
        <dbReference type="ChEBI" id="CHEBI:72950"/>
        <dbReference type="EC" id="2.5.1.15"/>
    </reaction>
</comment>
<evidence type="ECO:0000256" key="5">
    <source>
        <dbReference type="ARBA" id="ARBA00022679"/>
    </source>
</evidence>
<dbReference type="InterPro" id="IPR006390">
    <property type="entry name" value="DHP_synth_dom"/>
</dbReference>
<evidence type="ECO:0000256" key="6">
    <source>
        <dbReference type="ARBA" id="ARBA00022723"/>
    </source>
</evidence>
<evidence type="ECO:0000256" key="4">
    <source>
        <dbReference type="ARBA" id="ARBA00012458"/>
    </source>
</evidence>
<comment type="pathway">
    <text evidence="3">Cofactor biosynthesis; tetrahydrofolate biosynthesis; 7,8-dihydrofolate from 2-amino-4-hydroxy-6-hydroxymethyl-7,8-dihydropteridine diphosphate and 4-aminobenzoate: step 1/2.</text>
</comment>
<dbReference type="STRING" id="929713.NIASO_04660"/>
<evidence type="ECO:0000256" key="3">
    <source>
        <dbReference type="ARBA" id="ARBA00004763"/>
    </source>
</evidence>
<keyword evidence="7" id="KW-0460">Magnesium</keyword>
<keyword evidence="8" id="KW-0289">Folate biosynthesis</keyword>
<dbReference type="EMBL" id="CP007035">
    <property type="protein sequence ID" value="AHF14670.1"/>
    <property type="molecule type" value="Genomic_DNA"/>
</dbReference>
<dbReference type="Pfam" id="PF00809">
    <property type="entry name" value="Pterin_bind"/>
    <property type="match status" value="1"/>
</dbReference>
<dbReference type="InterPro" id="IPR000489">
    <property type="entry name" value="Pterin-binding_dom"/>
</dbReference>
<evidence type="ECO:0000256" key="8">
    <source>
        <dbReference type="ARBA" id="ARBA00022909"/>
    </source>
</evidence>
<evidence type="ECO:0000256" key="2">
    <source>
        <dbReference type="ARBA" id="ARBA00001946"/>
    </source>
</evidence>
<evidence type="ECO:0000313" key="10">
    <source>
        <dbReference type="EMBL" id="AHF14670.1"/>
    </source>
</evidence>
<name>W0EV62_9BACT</name>
<dbReference type="EC" id="2.5.1.15" evidence="4"/>
<dbReference type="KEGG" id="nso:NIASO_04660"/>
<dbReference type="GO" id="GO:0004156">
    <property type="term" value="F:dihydropteroate synthase activity"/>
    <property type="evidence" value="ECO:0007669"/>
    <property type="project" value="UniProtKB-EC"/>
</dbReference>
<dbReference type="InterPro" id="IPR045031">
    <property type="entry name" value="DHP_synth-like"/>
</dbReference>
<keyword evidence="6" id="KW-0479">Metal-binding</keyword>
<dbReference type="InterPro" id="IPR011005">
    <property type="entry name" value="Dihydropteroate_synth-like_sf"/>
</dbReference>
<dbReference type="GO" id="GO:0005829">
    <property type="term" value="C:cytosol"/>
    <property type="evidence" value="ECO:0007669"/>
    <property type="project" value="TreeGrafter"/>
</dbReference>
<proteinExistence type="predicted"/>
<dbReference type="eggNOG" id="COG0294">
    <property type="taxonomic scope" value="Bacteria"/>
</dbReference>
<evidence type="ECO:0000256" key="1">
    <source>
        <dbReference type="ARBA" id="ARBA00000012"/>
    </source>
</evidence>
<dbReference type="PANTHER" id="PTHR20941:SF1">
    <property type="entry name" value="FOLIC ACID SYNTHESIS PROTEIN FOL1"/>
    <property type="match status" value="1"/>
</dbReference>
<organism evidence="10 11">
    <name type="scientific">Niabella soli DSM 19437</name>
    <dbReference type="NCBI Taxonomy" id="929713"/>
    <lineage>
        <taxon>Bacteria</taxon>
        <taxon>Pseudomonadati</taxon>
        <taxon>Bacteroidota</taxon>
        <taxon>Chitinophagia</taxon>
        <taxon>Chitinophagales</taxon>
        <taxon>Chitinophagaceae</taxon>
        <taxon>Niabella</taxon>
    </lineage>
</organism>
<keyword evidence="11" id="KW-1185">Reference proteome</keyword>
<keyword evidence="5" id="KW-0808">Transferase</keyword>
<feature type="domain" description="Pterin-binding" evidence="9">
    <location>
        <begin position="18"/>
        <end position="270"/>
    </location>
</feature>
<reference evidence="10 11" key="1">
    <citation type="submission" date="2013-12" db="EMBL/GenBank/DDBJ databases">
        <authorList>
            <consortium name="DOE Joint Genome Institute"/>
            <person name="Eisen J."/>
            <person name="Huntemann M."/>
            <person name="Han J."/>
            <person name="Chen A."/>
            <person name="Kyrpides N."/>
            <person name="Mavromatis K."/>
            <person name="Markowitz V."/>
            <person name="Palaniappan K."/>
            <person name="Ivanova N."/>
            <person name="Schaumberg A."/>
            <person name="Pati A."/>
            <person name="Liolios K."/>
            <person name="Nordberg H.P."/>
            <person name="Cantor M.N."/>
            <person name="Hua S.X."/>
            <person name="Woyke T."/>
        </authorList>
    </citation>
    <scope>NUCLEOTIDE SEQUENCE [LARGE SCALE GENOMIC DNA]</scope>
    <source>
        <strain evidence="11">DSM 19437</strain>
    </source>
</reference>